<dbReference type="PANTHER" id="PTHR43861:SF3">
    <property type="entry name" value="PUTATIVE (AFU_ORTHOLOGUE AFUA_2G14390)-RELATED"/>
    <property type="match status" value="1"/>
</dbReference>
<accession>A0ABV6B866</accession>
<dbReference type="Gene3D" id="3.40.50.150">
    <property type="entry name" value="Vaccinia Virus protein VP39"/>
    <property type="match status" value="1"/>
</dbReference>
<dbReference type="CDD" id="cd02440">
    <property type="entry name" value="AdoMet_MTases"/>
    <property type="match status" value="1"/>
</dbReference>
<dbReference type="InterPro" id="IPR029063">
    <property type="entry name" value="SAM-dependent_MTases_sf"/>
</dbReference>
<organism evidence="2 3">
    <name type="scientific">Rheinheimera tilapiae</name>
    <dbReference type="NCBI Taxonomy" id="875043"/>
    <lineage>
        <taxon>Bacteria</taxon>
        <taxon>Pseudomonadati</taxon>
        <taxon>Pseudomonadota</taxon>
        <taxon>Gammaproteobacteria</taxon>
        <taxon>Chromatiales</taxon>
        <taxon>Chromatiaceae</taxon>
        <taxon>Rheinheimera</taxon>
    </lineage>
</organism>
<keyword evidence="3" id="KW-1185">Reference proteome</keyword>
<name>A0ABV6B866_9GAMM</name>
<dbReference type="GO" id="GO:0008168">
    <property type="term" value="F:methyltransferase activity"/>
    <property type="evidence" value="ECO:0007669"/>
    <property type="project" value="UniProtKB-KW"/>
</dbReference>
<evidence type="ECO:0000256" key="1">
    <source>
        <dbReference type="ARBA" id="ARBA00022679"/>
    </source>
</evidence>
<dbReference type="GO" id="GO:0032259">
    <property type="term" value="P:methylation"/>
    <property type="evidence" value="ECO:0007669"/>
    <property type="project" value="UniProtKB-KW"/>
</dbReference>
<keyword evidence="1 2" id="KW-0808">Transferase</keyword>
<sequence>MSQDFFAEKAASYEQNPQRVDNVVAIGRAIKAAVALQSDMQLLDFGAGTGLLLQQIAPCVAKITALDVSPSMNAQLRAKTAQIACELEVLEQDLLQTPLQRQFDGIISSMTLHHIADIPALFLQFHQLLRPGAFIALADLDTEDGSFHTEDTGVFHCGFNRAAIAAQALAAGFTEVQVCDASVVQKPHGQYPVFLLTGRRSAAAAG</sequence>
<reference evidence="2 3" key="1">
    <citation type="submission" date="2024-09" db="EMBL/GenBank/DDBJ databases">
        <authorList>
            <person name="Sun Q."/>
            <person name="Mori K."/>
        </authorList>
    </citation>
    <scope>NUCLEOTIDE SEQUENCE [LARGE SCALE GENOMIC DNA]</scope>
    <source>
        <strain evidence="2 3">KCTC 23315</strain>
    </source>
</reference>
<dbReference type="Proteomes" id="UP001589813">
    <property type="component" value="Unassembled WGS sequence"/>
</dbReference>
<keyword evidence="2" id="KW-0489">Methyltransferase</keyword>
<comment type="caution">
    <text evidence="2">The sequence shown here is derived from an EMBL/GenBank/DDBJ whole genome shotgun (WGS) entry which is preliminary data.</text>
</comment>
<dbReference type="Pfam" id="PF13489">
    <property type="entry name" value="Methyltransf_23"/>
    <property type="match status" value="1"/>
</dbReference>
<gene>
    <name evidence="2" type="ORF">ACFFJP_01805</name>
</gene>
<protein>
    <submittedName>
        <fullName evidence="2">Class I SAM-dependent methyltransferase</fullName>
        <ecNumber evidence="2">2.1.1.-</ecNumber>
    </submittedName>
</protein>
<dbReference type="RefSeq" id="WP_377239858.1">
    <property type="nucleotide sequence ID" value="NZ_JBHLXP010000001.1"/>
</dbReference>
<dbReference type="PANTHER" id="PTHR43861">
    <property type="entry name" value="TRANS-ACONITATE 2-METHYLTRANSFERASE-RELATED"/>
    <property type="match status" value="1"/>
</dbReference>
<proteinExistence type="predicted"/>
<evidence type="ECO:0000313" key="2">
    <source>
        <dbReference type="EMBL" id="MFC0047022.1"/>
    </source>
</evidence>
<dbReference type="EMBL" id="JBHLXP010000001">
    <property type="protein sequence ID" value="MFC0047022.1"/>
    <property type="molecule type" value="Genomic_DNA"/>
</dbReference>
<evidence type="ECO:0000313" key="3">
    <source>
        <dbReference type="Proteomes" id="UP001589813"/>
    </source>
</evidence>
<dbReference type="EC" id="2.1.1.-" evidence="2"/>
<dbReference type="SUPFAM" id="SSF53335">
    <property type="entry name" value="S-adenosyl-L-methionine-dependent methyltransferases"/>
    <property type="match status" value="1"/>
</dbReference>